<accession>A0A2I0CUM0</accession>
<dbReference type="InterPro" id="IPR002109">
    <property type="entry name" value="Glutaredoxin"/>
</dbReference>
<comment type="caution">
    <text evidence="3">The sequence shown here is derived from an EMBL/GenBank/DDBJ whole genome shotgun (WGS) entry which is preliminary data.</text>
</comment>
<dbReference type="EMBL" id="BMDE01000001">
    <property type="protein sequence ID" value="GGH88554.1"/>
    <property type="molecule type" value="Genomic_DNA"/>
</dbReference>
<reference evidence="4" key="3">
    <citation type="submission" date="2017-12" db="EMBL/GenBank/DDBJ databases">
        <authorList>
            <person name="Yu X.-Y."/>
        </authorList>
    </citation>
    <scope>NUCLEOTIDE SEQUENCE [LARGE SCALE GENOMIC DNA]</scope>
    <source>
        <strain evidence="4">ZYSR67-Z</strain>
    </source>
</reference>
<dbReference type="PROSITE" id="PS51354">
    <property type="entry name" value="GLUTAREDOXIN_2"/>
    <property type="match status" value="1"/>
</dbReference>
<reference evidence="2" key="1">
    <citation type="journal article" date="2014" name="Int. J. Syst. Evol. Microbiol.">
        <title>Complete genome of a new Firmicutes species belonging to the dominant human colonic microbiota ('Ruminococcus bicirculans') reveals two chromosomes and a selective capacity to utilize plant glucans.</title>
        <authorList>
            <consortium name="NISC Comparative Sequencing Program"/>
            <person name="Wegmann U."/>
            <person name="Louis P."/>
            <person name="Goesmann A."/>
            <person name="Henrissat B."/>
            <person name="Duncan S.H."/>
            <person name="Flint H.J."/>
        </authorList>
    </citation>
    <scope>NUCLEOTIDE SEQUENCE</scope>
    <source>
        <strain evidence="2">CCM 8778</strain>
    </source>
</reference>
<evidence type="ECO:0000313" key="4">
    <source>
        <dbReference type="Proteomes" id="UP000242861"/>
    </source>
</evidence>
<dbReference type="CDD" id="cd02976">
    <property type="entry name" value="NrdH"/>
    <property type="match status" value="1"/>
</dbReference>
<feature type="domain" description="Glutaredoxin" evidence="1">
    <location>
        <begin position="36"/>
        <end position="94"/>
    </location>
</feature>
<evidence type="ECO:0000313" key="3">
    <source>
        <dbReference type="EMBL" id="PKF73314.1"/>
    </source>
</evidence>
<evidence type="ECO:0000259" key="1">
    <source>
        <dbReference type="Pfam" id="PF00462"/>
    </source>
</evidence>
<dbReference type="AlphaFoldDB" id="A0A2I0CUM0"/>
<dbReference type="RefSeq" id="WP_093987051.1">
    <property type="nucleotide sequence ID" value="NZ_BMDE01000001.1"/>
</dbReference>
<keyword evidence="5" id="KW-1185">Reference proteome</keyword>
<dbReference type="Proteomes" id="UP000242861">
    <property type="component" value="Unassembled WGS sequence"/>
</dbReference>
<proteinExistence type="predicted"/>
<dbReference type="GO" id="GO:0045454">
    <property type="term" value="P:cell redox homeostasis"/>
    <property type="evidence" value="ECO:0007669"/>
    <property type="project" value="TreeGrafter"/>
</dbReference>
<dbReference type="Pfam" id="PF00462">
    <property type="entry name" value="Glutaredoxin"/>
    <property type="match status" value="1"/>
</dbReference>
<sequence length="106" mass="11537">MKTLIALLLALAVYQHWDRVQALLSPPSAGAQSGEVILYATEWCGYCAKARELLAADGISYREIDIEKDSAGRQAYQALGGRGVPLLDVRGQIVRGYNPEAIRAAY</sequence>
<evidence type="ECO:0000313" key="5">
    <source>
        <dbReference type="Proteomes" id="UP000655550"/>
    </source>
</evidence>
<reference evidence="2" key="5">
    <citation type="submission" date="2024-05" db="EMBL/GenBank/DDBJ databases">
        <authorList>
            <person name="Sun Q."/>
            <person name="Sedlacek I."/>
        </authorList>
    </citation>
    <scope>NUCLEOTIDE SEQUENCE</scope>
    <source>
        <strain evidence="2">CCM 8778</strain>
    </source>
</reference>
<dbReference type="Proteomes" id="UP000655550">
    <property type="component" value="Unassembled WGS sequence"/>
</dbReference>
<evidence type="ECO:0000313" key="2">
    <source>
        <dbReference type="EMBL" id="GGH88554.1"/>
    </source>
</evidence>
<protein>
    <submittedName>
        <fullName evidence="3">Glutaredoxin family protein</fullName>
    </submittedName>
    <submittedName>
        <fullName evidence="2">NrdH-redoxin</fullName>
    </submittedName>
</protein>
<dbReference type="Gene3D" id="3.40.30.10">
    <property type="entry name" value="Glutaredoxin"/>
    <property type="match status" value="1"/>
</dbReference>
<dbReference type="EMBL" id="PIYS01000001">
    <property type="protein sequence ID" value="PKF73314.1"/>
    <property type="molecule type" value="Genomic_DNA"/>
</dbReference>
<name>A0A2I0CUM0_9PSED</name>
<dbReference type="InterPro" id="IPR036249">
    <property type="entry name" value="Thioredoxin-like_sf"/>
</dbReference>
<dbReference type="PANTHER" id="PTHR34386">
    <property type="entry name" value="GLUTAREDOXIN"/>
    <property type="match status" value="1"/>
</dbReference>
<reference evidence="5" key="4">
    <citation type="journal article" date="2019" name="Int. J. Syst. Evol. Microbiol.">
        <title>The Global Catalogue of Microorganisms (GCM) 10K type strain sequencing project: providing services to taxonomists for standard genome sequencing and annotation.</title>
        <authorList>
            <consortium name="The Broad Institute Genomics Platform"/>
            <consortium name="The Broad Institute Genome Sequencing Center for Infectious Disease"/>
            <person name="Wu L."/>
            <person name="Ma J."/>
        </authorList>
    </citation>
    <scope>NUCLEOTIDE SEQUENCE [LARGE SCALE GENOMIC DNA]</scope>
    <source>
        <strain evidence="5">CCM 8778</strain>
    </source>
</reference>
<dbReference type="PANTHER" id="PTHR34386:SF1">
    <property type="entry name" value="GLUTAREDOXIN-LIKE PROTEIN NRDH"/>
    <property type="match status" value="1"/>
</dbReference>
<dbReference type="SUPFAM" id="SSF52833">
    <property type="entry name" value="Thioredoxin-like"/>
    <property type="match status" value="1"/>
</dbReference>
<dbReference type="GO" id="GO:0009055">
    <property type="term" value="F:electron transfer activity"/>
    <property type="evidence" value="ECO:0007669"/>
    <property type="project" value="TreeGrafter"/>
</dbReference>
<dbReference type="InterPro" id="IPR051548">
    <property type="entry name" value="Grx-like_ET"/>
</dbReference>
<organism evidence="3 4">
    <name type="scientific">Pseudomonas fluvialis</name>
    <dbReference type="NCBI Taxonomy" id="1793966"/>
    <lineage>
        <taxon>Bacteria</taxon>
        <taxon>Pseudomonadati</taxon>
        <taxon>Pseudomonadota</taxon>
        <taxon>Gammaproteobacteria</taxon>
        <taxon>Pseudomonadales</taxon>
        <taxon>Pseudomonadaceae</taxon>
        <taxon>Pseudomonas</taxon>
    </lineage>
</organism>
<gene>
    <name evidence="3" type="ORF">CW360_00075</name>
    <name evidence="2" type="ORF">GCM10007363_01540</name>
</gene>
<reference evidence="3" key="2">
    <citation type="submission" date="2017-12" db="EMBL/GenBank/DDBJ databases">
        <authorList>
            <person name="Hurst M.R.H."/>
        </authorList>
    </citation>
    <scope>NUCLEOTIDE SEQUENCE [LARGE SCALE GENOMIC DNA]</scope>
    <source>
        <strain evidence="3">ZYSR67-Z</strain>
    </source>
</reference>